<dbReference type="Proteomes" id="UP000281084">
    <property type="component" value="Unassembled WGS sequence"/>
</dbReference>
<dbReference type="RefSeq" id="WP_120366798.1">
    <property type="nucleotide sequence ID" value="NZ_RAXZ01000002.1"/>
</dbReference>
<sequence>MENILKISSFNKKPFTEYTHSKEIIDQGYTFINSHTFQKIQYLHNFHDVKEQDISNFINSWNELELDQFMSDKGKYRTRKHATFTINDKHKILIKNSYIPHFQTIEYNTLNGGIARYFSEIEKKTIENPVFKNLLQFAYLTFSEIKTENWFIEAHQFRIKAQVDDIGKPTPEGIHRDGVDFVLMAIINRHSIKGGMTKIYDLNKNLKTEFMLENFLDVALVDDHQVYHSVTEIQVDDSIKSDTGLRDVLVITFKKA</sequence>
<gene>
    <name evidence="1" type="ORF">D7V64_03045</name>
</gene>
<reference evidence="1 2" key="1">
    <citation type="submission" date="2018-09" db="EMBL/GenBank/DDBJ databases">
        <title>The draft genome of Acinetobacter spp. strains.</title>
        <authorList>
            <person name="Qin J."/>
            <person name="Feng Y."/>
            <person name="Zong Z."/>
        </authorList>
    </citation>
    <scope>NUCLEOTIDE SEQUENCE [LARGE SCALE GENOMIC DNA]</scope>
    <source>
        <strain evidence="1 2">WCHAc060002</strain>
    </source>
</reference>
<dbReference type="AlphaFoldDB" id="A0A3A8GN17"/>
<name>A0A3A8GN17_9GAMM</name>
<dbReference type="Pfam" id="PF10014">
    <property type="entry name" value="2OG-Fe_Oxy_2"/>
    <property type="match status" value="1"/>
</dbReference>
<organism evidence="1 2">
    <name type="scientific">Acinetobacter cumulans</name>
    <dbReference type="NCBI Taxonomy" id="2136182"/>
    <lineage>
        <taxon>Bacteria</taxon>
        <taxon>Pseudomonadati</taxon>
        <taxon>Pseudomonadota</taxon>
        <taxon>Gammaproteobacteria</taxon>
        <taxon>Moraxellales</taxon>
        <taxon>Moraxellaceae</taxon>
        <taxon>Acinetobacter</taxon>
    </lineage>
</organism>
<evidence type="ECO:0000313" key="2">
    <source>
        <dbReference type="Proteomes" id="UP000281084"/>
    </source>
</evidence>
<comment type="caution">
    <text evidence="1">The sequence shown here is derived from an EMBL/GenBank/DDBJ whole genome shotgun (WGS) entry which is preliminary data.</text>
</comment>
<evidence type="ECO:0000313" key="1">
    <source>
        <dbReference type="EMBL" id="RKG55301.1"/>
    </source>
</evidence>
<accession>A0A3A8GN17</accession>
<dbReference type="EMBL" id="RAXZ01000002">
    <property type="protein sequence ID" value="RKG55301.1"/>
    <property type="molecule type" value="Genomic_DNA"/>
</dbReference>
<proteinExistence type="predicted"/>
<dbReference type="InterPro" id="IPR018724">
    <property type="entry name" value="2OG-Fe_dioxygenase"/>
</dbReference>
<dbReference type="GO" id="GO:0051213">
    <property type="term" value="F:dioxygenase activity"/>
    <property type="evidence" value="ECO:0007669"/>
    <property type="project" value="InterPro"/>
</dbReference>
<evidence type="ECO:0008006" key="3">
    <source>
        <dbReference type="Google" id="ProtNLM"/>
    </source>
</evidence>
<dbReference type="Gene3D" id="2.60.120.620">
    <property type="entry name" value="q2cbj1_9rhob like domain"/>
    <property type="match status" value="1"/>
</dbReference>
<protein>
    <recommendedName>
        <fullName evidence="3">2OG-Fe dioxygenase family protein</fullName>
    </recommendedName>
</protein>